<dbReference type="Proteomes" id="UP000015103">
    <property type="component" value="Unassembled WGS sequence"/>
</dbReference>
<dbReference type="InterPro" id="IPR020479">
    <property type="entry name" value="HD_metazoa"/>
</dbReference>
<comment type="similarity">
    <text evidence="2">Belongs to the Antp homeobox family.</text>
</comment>
<evidence type="ECO:0000256" key="2">
    <source>
        <dbReference type="ARBA" id="ARBA00009107"/>
    </source>
</evidence>
<proteinExistence type="inferred from homology"/>
<keyword evidence="3" id="KW-0217">Developmental protein</keyword>
<dbReference type="EMBL" id="ACPB03003921">
    <property type="status" value="NOT_ANNOTATED_CDS"/>
    <property type="molecule type" value="Genomic_DNA"/>
</dbReference>
<dbReference type="OMA" id="PDWIGAN"/>
<dbReference type="EMBL" id="ACPB03003923">
    <property type="status" value="NOT_ANNOTATED_CDS"/>
    <property type="molecule type" value="Genomic_DNA"/>
</dbReference>
<dbReference type="EMBL" id="ACPB03003918">
    <property type="status" value="NOT_ANNOTATED_CDS"/>
    <property type="molecule type" value="Genomic_DNA"/>
</dbReference>
<dbReference type="PRINTS" id="PR00024">
    <property type="entry name" value="HOMEOBOX"/>
</dbReference>
<reference evidence="12" key="1">
    <citation type="submission" date="2015-05" db="UniProtKB">
        <authorList>
            <consortium name="EnsemblMetazoa"/>
        </authorList>
    </citation>
    <scope>IDENTIFICATION</scope>
</reference>
<dbReference type="EMBL" id="ACPB03003926">
    <property type="status" value="NOT_ANNOTATED_CDS"/>
    <property type="molecule type" value="Genomic_DNA"/>
</dbReference>
<dbReference type="EnsemblMetazoa" id="RPRC000565-RA">
    <property type="protein sequence ID" value="RPRC000565-PA"/>
    <property type="gene ID" value="RPRC000565"/>
</dbReference>
<dbReference type="Gene3D" id="1.10.10.60">
    <property type="entry name" value="Homeodomain-like"/>
    <property type="match status" value="1"/>
</dbReference>
<keyword evidence="13" id="KW-1185">Reference proteome</keyword>
<evidence type="ECO:0000256" key="9">
    <source>
        <dbReference type="SAM" id="Coils"/>
    </source>
</evidence>
<dbReference type="GO" id="GO:0005634">
    <property type="term" value="C:nucleus"/>
    <property type="evidence" value="ECO:0007669"/>
    <property type="project" value="UniProtKB-SubCell"/>
</dbReference>
<dbReference type="GO" id="GO:0000978">
    <property type="term" value="F:RNA polymerase II cis-regulatory region sequence-specific DNA binding"/>
    <property type="evidence" value="ECO:0007669"/>
    <property type="project" value="TreeGrafter"/>
</dbReference>
<dbReference type="EMBL" id="ACPB03003924">
    <property type="status" value="NOT_ANNOTATED_CDS"/>
    <property type="molecule type" value="Genomic_DNA"/>
</dbReference>
<dbReference type="InterPro" id="IPR001356">
    <property type="entry name" value="HD"/>
</dbReference>
<keyword evidence="5 7" id="KW-0371">Homeobox</keyword>
<keyword evidence="11" id="KW-0812">Transmembrane</keyword>
<feature type="transmembrane region" description="Helical" evidence="11">
    <location>
        <begin position="202"/>
        <end position="220"/>
    </location>
</feature>
<keyword evidence="11" id="KW-0472">Membrane</keyword>
<dbReference type="EMBL" id="ACPB03003919">
    <property type="status" value="NOT_ANNOTATED_CDS"/>
    <property type="molecule type" value="Genomic_DNA"/>
</dbReference>
<dbReference type="AlphaFoldDB" id="T1H964"/>
<keyword evidence="4 7" id="KW-0238">DNA-binding</keyword>
<feature type="region of interest" description="Disordered" evidence="10">
    <location>
        <begin position="83"/>
        <end position="104"/>
    </location>
</feature>
<dbReference type="eggNOG" id="KOG0489">
    <property type="taxonomic scope" value="Eukaryota"/>
</dbReference>
<evidence type="ECO:0000313" key="12">
    <source>
        <dbReference type="EnsemblMetazoa" id="RPRC000565-PA"/>
    </source>
</evidence>
<dbReference type="PANTHER" id="PTHR45659:SF4">
    <property type="entry name" value="HOMEOBOX PROTEIN ABDOMINAL-A"/>
    <property type="match status" value="1"/>
</dbReference>
<dbReference type="VEuPathDB" id="VectorBase:RPRC000565"/>
<evidence type="ECO:0000256" key="1">
    <source>
        <dbReference type="ARBA" id="ARBA00004123"/>
    </source>
</evidence>
<evidence type="ECO:0000256" key="8">
    <source>
        <dbReference type="RuleBase" id="RU000682"/>
    </source>
</evidence>
<feature type="DNA-binding region" description="Homeobox" evidence="7">
    <location>
        <begin position="221"/>
        <end position="280"/>
    </location>
</feature>
<feature type="region of interest" description="Disordered" evidence="10">
    <location>
        <begin position="128"/>
        <end position="169"/>
    </location>
</feature>
<dbReference type="STRING" id="13249.T1H964"/>
<keyword evidence="6 7" id="KW-0539">Nucleus</keyword>
<dbReference type="InterPro" id="IPR017970">
    <property type="entry name" value="Homeobox_CS"/>
</dbReference>
<name>T1H964_RHOPR</name>
<comment type="subcellular location">
    <subcellularLocation>
        <location evidence="1 7 8">Nucleus</location>
    </subcellularLocation>
</comment>
<protein>
    <submittedName>
        <fullName evidence="12">Homeobox domain-containing protein</fullName>
    </submittedName>
</protein>
<dbReference type="PROSITE" id="PS50071">
    <property type="entry name" value="HOMEOBOX_2"/>
    <property type="match status" value="1"/>
</dbReference>
<accession>T1H964</accession>
<dbReference type="SUPFAM" id="SSF46689">
    <property type="entry name" value="Homeodomain-like"/>
    <property type="match status" value="1"/>
</dbReference>
<dbReference type="PROSITE" id="PS00027">
    <property type="entry name" value="HOMEOBOX_1"/>
    <property type="match status" value="1"/>
</dbReference>
<dbReference type="InterPro" id="IPR009057">
    <property type="entry name" value="Homeodomain-like_sf"/>
</dbReference>
<organism evidence="12 13">
    <name type="scientific">Rhodnius prolixus</name>
    <name type="common">Triatomid bug</name>
    <dbReference type="NCBI Taxonomy" id="13249"/>
    <lineage>
        <taxon>Eukaryota</taxon>
        <taxon>Metazoa</taxon>
        <taxon>Ecdysozoa</taxon>
        <taxon>Arthropoda</taxon>
        <taxon>Hexapoda</taxon>
        <taxon>Insecta</taxon>
        <taxon>Pterygota</taxon>
        <taxon>Neoptera</taxon>
        <taxon>Paraneoptera</taxon>
        <taxon>Hemiptera</taxon>
        <taxon>Heteroptera</taxon>
        <taxon>Panheteroptera</taxon>
        <taxon>Cimicomorpha</taxon>
        <taxon>Reduviidae</taxon>
        <taxon>Triatominae</taxon>
        <taxon>Rhodnius</taxon>
    </lineage>
</organism>
<feature type="compositionally biased region" description="Low complexity" evidence="10">
    <location>
        <begin position="160"/>
        <end position="169"/>
    </location>
</feature>
<feature type="coiled-coil region" evidence="9">
    <location>
        <begin position="273"/>
        <end position="303"/>
    </location>
</feature>
<sequence length="311" mass="34145">MNSYFEQTGFYGSHHHQSTTAAHHHDQTAAAYRFPLGLGMSPYASSQHHHHHSLHQSRPPQDSPYDASVAAACKLYSSSNENQTSVNYSTTAKPDCSKTEGGAPAHQNGYAAVVAAAAVKDVWQSASAASTPSSTNPLVRPSACTPDTRYLGDTAGGSPGSASRTSSSSLAPASWNQCSINTAAAQPPVGTQLHQQAGNHTFYPWMAIAVFFFVLGANGLRRRGRQTYTRYQTLELEKEFHTNHYLTRRRRIEMAHALCLTERQIKIWFQNRRMKLKKEIQAIKELNEQEKQAQAQKAAAAAALVAQQQDH</sequence>
<feature type="compositionally biased region" description="Polar residues" evidence="10">
    <location>
        <begin position="83"/>
        <end position="92"/>
    </location>
</feature>
<dbReference type="EMBL" id="ACPB03003925">
    <property type="status" value="NOT_ANNOTATED_CDS"/>
    <property type="molecule type" value="Genomic_DNA"/>
</dbReference>
<feature type="region of interest" description="Disordered" evidence="10">
    <location>
        <begin position="43"/>
        <end position="66"/>
    </location>
</feature>
<dbReference type="InParanoid" id="T1H964"/>
<evidence type="ECO:0000313" key="13">
    <source>
        <dbReference type="Proteomes" id="UP000015103"/>
    </source>
</evidence>
<evidence type="ECO:0000256" key="3">
    <source>
        <dbReference type="ARBA" id="ARBA00022473"/>
    </source>
</evidence>
<dbReference type="Pfam" id="PF00046">
    <property type="entry name" value="Homeodomain"/>
    <property type="match status" value="1"/>
</dbReference>
<dbReference type="EMBL" id="ACPB03003917">
    <property type="status" value="NOT_ANNOTATED_CDS"/>
    <property type="molecule type" value="Genomic_DNA"/>
</dbReference>
<dbReference type="SMART" id="SM00389">
    <property type="entry name" value="HOX"/>
    <property type="match status" value="1"/>
</dbReference>
<evidence type="ECO:0000256" key="4">
    <source>
        <dbReference type="ARBA" id="ARBA00023125"/>
    </source>
</evidence>
<evidence type="ECO:0000256" key="10">
    <source>
        <dbReference type="SAM" id="MobiDB-lite"/>
    </source>
</evidence>
<dbReference type="InterPro" id="IPR050296">
    <property type="entry name" value="Antp_homeobox"/>
</dbReference>
<evidence type="ECO:0000256" key="11">
    <source>
        <dbReference type="SAM" id="Phobius"/>
    </source>
</evidence>
<dbReference type="EMBL" id="ACPB03003920">
    <property type="status" value="NOT_ANNOTATED_CDS"/>
    <property type="molecule type" value="Genomic_DNA"/>
</dbReference>
<dbReference type="FunFam" id="1.10.10.60:FF:000193">
    <property type="entry name" value="Ultrabithorax, isoform C"/>
    <property type="match status" value="1"/>
</dbReference>
<dbReference type="EMBL" id="ACPB03003922">
    <property type="status" value="NOT_ANNOTATED_CDS"/>
    <property type="molecule type" value="Genomic_DNA"/>
</dbReference>
<evidence type="ECO:0000256" key="6">
    <source>
        <dbReference type="ARBA" id="ARBA00023242"/>
    </source>
</evidence>
<evidence type="ECO:0000256" key="5">
    <source>
        <dbReference type="ARBA" id="ARBA00023155"/>
    </source>
</evidence>
<keyword evidence="9" id="KW-0175">Coiled coil</keyword>
<dbReference type="HOGENOM" id="CLU_072885_0_0_1"/>
<dbReference type="FunCoup" id="T1H964">
    <property type="interactions" value="23"/>
</dbReference>
<dbReference type="GO" id="GO:0000122">
    <property type="term" value="P:negative regulation of transcription by RNA polymerase II"/>
    <property type="evidence" value="ECO:0007669"/>
    <property type="project" value="TreeGrafter"/>
</dbReference>
<dbReference type="GO" id="GO:0000981">
    <property type="term" value="F:DNA-binding transcription factor activity, RNA polymerase II-specific"/>
    <property type="evidence" value="ECO:0007669"/>
    <property type="project" value="InterPro"/>
</dbReference>
<keyword evidence="11" id="KW-1133">Transmembrane helix</keyword>
<dbReference type="CDD" id="cd00086">
    <property type="entry name" value="homeodomain"/>
    <property type="match status" value="1"/>
</dbReference>
<dbReference type="PANTHER" id="PTHR45659">
    <property type="entry name" value="HOMEOBOX PROTEIN HOX"/>
    <property type="match status" value="1"/>
</dbReference>
<dbReference type="GO" id="GO:0009952">
    <property type="term" value="P:anterior/posterior pattern specification"/>
    <property type="evidence" value="ECO:0007669"/>
    <property type="project" value="TreeGrafter"/>
</dbReference>
<evidence type="ECO:0000256" key="7">
    <source>
        <dbReference type="PROSITE-ProRule" id="PRU00108"/>
    </source>
</evidence>